<protein>
    <recommendedName>
        <fullName evidence="1">ChsH2 C-terminal OB-fold domain-containing protein</fullName>
    </recommendedName>
</protein>
<dbReference type="SUPFAM" id="SSF50249">
    <property type="entry name" value="Nucleic acid-binding proteins"/>
    <property type="match status" value="1"/>
</dbReference>
<dbReference type="EMBL" id="MFCV01000025">
    <property type="protein sequence ID" value="OGE32515.1"/>
    <property type="molecule type" value="Genomic_DNA"/>
</dbReference>
<gene>
    <name evidence="2" type="ORF">A3C59_01440</name>
</gene>
<name>A0A1F5JV81_9BACT</name>
<evidence type="ECO:0000313" key="2">
    <source>
        <dbReference type="EMBL" id="OGE32515.1"/>
    </source>
</evidence>
<dbReference type="InterPro" id="IPR012340">
    <property type="entry name" value="NA-bd_OB-fold"/>
</dbReference>
<feature type="domain" description="ChsH2 C-terminal OB-fold" evidence="1">
    <location>
        <begin position="18"/>
        <end position="78"/>
    </location>
</feature>
<dbReference type="InterPro" id="IPR002878">
    <property type="entry name" value="ChsH2_C"/>
</dbReference>
<proteinExistence type="predicted"/>
<dbReference type="AlphaFoldDB" id="A0A1F5JV81"/>
<dbReference type="Pfam" id="PF01796">
    <property type="entry name" value="OB_ChsH2_C"/>
    <property type="match status" value="1"/>
</dbReference>
<organism evidence="2 3">
    <name type="scientific">Candidatus Daviesbacteria bacterium RIFCSPHIGHO2_02_FULL_36_13</name>
    <dbReference type="NCBI Taxonomy" id="1797768"/>
    <lineage>
        <taxon>Bacteria</taxon>
        <taxon>Candidatus Daviesiibacteriota</taxon>
    </lineage>
</organism>
<evidence type="ECO:0000313" key="3">
    <source>
        <dbReference type="Proteomes" id="UP000176902"/>
    </source>
</evidence>
<dbReference type="Proteomes" id="UP000176902">
    <property type="component" value="Unassembled WGS sequence"/>
</dbReference>
<reference evidence="2 3" key="1">
    <citation type="journal article" date="2016" name="Nat. Commun.">
        <title>Thousands of microbial genomes shed light on interconnected biogeochemical processes in an aquifer system.</title>
        <authorList>
            <person name="Anantharaman K."/>
            <person name="Brown C.T."/>
            <person name="Hug L.A."/>
            <person name="Sharon I."/>
            <person name="Castelle C.J."/>
            <person name="Probst A.J."/>
            <person name="Thomas B.C."/>
            <person name="Singh A."/>
            <person name="Wilkins M.J."/>
            <person name="Karaoz U."/>
            <person name="Brodie E.L."/>
            <person name="Williams K.H."/>
            <person name="Hubbard S.S."/>
            <person name="Banfield J.F."/>
        </authorList>
    </citation>
    <scope>NUCLEOTIDE SEQUENCE [LARGE SCALE GENOMIC DNA]</scope>
</reference>
<accession>A0A1F5JV81</accession>
<comment type="caution">
    <text evidence="2">The sequence shown here is derived from an EMBL/GenBank/DDBJ whole genome shotgun (WGS) entry which is preliminary data.</text>
</comment>
<dbReference type="STRING" id="1797768.A3C59_01440"/>
<sequence length="98" mass="11216">MTKPAEIWREHKKLHSYLGKQGKLLVWTKILVAPVGFEHQTPYFVGIVILDGERMPVQIVDADEKQLKPNQKVEVVIRKIGKAKSEDVIEYGIKVKPI</sequence>
<evidence type="ECO:0000259" key="1">
    <source>
        <dbReference type="Pfam" id="PF01796"/>
    </source>
</evidence>